<proteinExistence type="predicted"/>
<protein>
    <submittedName>
        <fullName evidence="2">Unannotated protein</fullName>
    </submittedName>
</protein>
<dbReference type="SUPFAM" id="SSF52317">
    <property type="entry name" value="Class I glutamine amidotransferase-like"/>
    <property type="match status" value="1"/>
</dbReference>
<evidence type="ECO:0000313" key="2">
    <source>
        <dbReference type="EMBL" id="CAB4702903.1"/>
    </source>
</evidence>
<reference evidence="2" key="1">
    <citation type="submission" date="2020-05" db="EMBL/GenBank/DDBJ databases">
        <authorList>
            <person name="Chiriac C."/>
            <person name="Salcher M."/>
            <person name="Ghai R."/>
            <person name="Kavagutti S V."/>
        </authorList>
    </citation>
    <scope>NUCLEOTIDE SEQUENCE</scope>
</reference>
<evidence type="ECO:0000259" key="1">
    <source>
        <dbReference type="Pfam" id="PF06283"/>
    </source>
</evidence>
<feature type="domain" description="ThuA-like" evidence="1">
    <location>
        <begin position="7"/>
        <end position="219"/>
    </location>
</feature>
<dbReference type="InterPro" id="IPR029062">
    <property type="entry name" value="Class_I_gatase-like"/>
</dbReference>
<dbReference type="InterPro" id="IPR029010">
    <property type="entry name" value="ThuA-like"/>
</dbReference>
<name>A0A6J6Q0K4_9ZZZZ</name>
<organism evidence="2">
    <name type="scientific">freshwater metagenome</name>
    <dbReference type="NCBI Taxonomy" id="449393"/>
    <lineage>
        <taxon>unclassified sequences</taxon>
        <taxon>metagenomes</taxon>
        <taxon>ecological metagenomes</taxon>
    </lineage>
</organism>
<dbReference type="Pfam" id="PF06283">
    <property type="entry name" value="ThuA"/>
    <property type="match status" value="1"/>
</dbReference>
<dbReference type="AlphaFoldDB" id="A0A6J6Q0K4"/>
<dbReference type="Gene3D" id="3.40.50.880">
    <property type="match status" value="1"/>
</dbReference>
<sequence length="223" mass="24719">MKVDSALIVAGGSHAHDFPATAQALAGVLRDHGLAVDIVDEPDDAWAAMLERPEPYGMLAVNGLRFGMTHPRYDALRDRWAYRTPPAADAALDRHLAAGSSVFSVHTGCICFDDWDRWSRVLGRQWSWDEQRLSWHPELAPIRVEPAESLGDPFQIVDEVYTDMIDLSDVDVLARCSGQPVVWTRHEAASRVGVTTVGHGVDTYENDSYRRLLDGLVGWLVNG</sequence>
<accession>A0A6J6Q0K4</accession>
<gene>
    <name evidence="2" type="ORF">UFOPK2602_00690</name>
</gene>
<dbReference type="EMBL" id="CAEZXX010000035">
    <property type="protein sequence ID" value="CAB4702903.1"/>
    <property type="molecule type" value="Genomic_DNA"/>
</dbReference>